<keyword evidence="2" id="KW-1133">Transmembrane helix</keyword>
<keyword evidence="2" id="KW-0812">Transmembrane</keyword>
<feature type="region of interest" description="Disordered" evidence="1">
    <location>
        <begin position="207"/>
        <end position="367"/>
    </location>
</feature>
<feature type="transmembrane region" description="Helical" evidence="2">
    <location>
        <begin position="116"/>
        <end position="135"/>
    </location>
</feature>
<comment type="caution">
    <text evidence="3">The sequence shown here is derived from an EMBL/GenBank/DDBJ whole genome shotgun (WGS) entry which is preliminary data.</text>
</comment>
<organism evidence="3 4">
    <name type="scientific">Microbacterium alkaliflavum</name>
    <dbReference type="NCBI Taxonomy" id="3248839"/>
    <lineage>
        <taxon>Bacteria</taxon>
        <taxon>Bacillati</taxon>
        <taxon>Actinomycetota</taxon>
        <taxon>Actinomycetes</taxon>
        <taxon>Micrococcales</taxon>
        <taxon>Microbacteriaceae</taxon>
        <taxon>Microbacterium</taxon>
    </lineage>
</organism>
<dbReference type="RefSeq" id="WP_396640834.1">
    <property type="nucleotide sequence ID" value="NZ_JBIQWL010000003.1"/>
</dbReference>
<feature type="transmembrane region" description="Helical" evidence="2">
    <location>
        <begin position="71"/>
        <end position="104"/>
    </location>
</feature>
<keyword evidence="4" id="KW-1185">Reference proteome</keyword>
<feature type="compositionally biased region" description="Low complexity" evidence="1">
    <location>
        <begin position="262"/>
        <end position="271"/>
    </location>
</feature>
<dbReference type="Proteomes" id="UP001610861">
    <property type="component" value="Unassembled WGS sequence"/>
</dbReference>
<keyword evidence="2" id="KW-0472">Membrane</keyword>
<sequence>MDYNDYGTGGLLAFWLLLVPIFFVFGIAFYILGSWFLMKIFDKAGVQGRWRAWVPVYNTMVFTKLGDLNPWLILIAWGAAAVLSWIPLIGWIIGLLPLIVSVLAAWRVGLKLQKEAVWVILYFFLSLVWLGILGFDKSRWNNAVPPAPWAGNGFLGDRTNWAGIPAQTAVGGYAAAPPYGAPGAYPPPAPGTQPPAGYAAPPAGYAPPPAGYTQPPAGGYAPPPAGYTQPPAAAPEPPAGYTPPPAASAPEPPAGYTPPPAAAAAPAAASAPEPPAAPEPSAAPSEPIAPEEPASPEPPSTPPAEPAPPVTPEPAPPVTPEPAPPVTPEPPVSPEPPATPEPQADGPAIDFGSPSEPKPEDPDATKA</sequence>
<dbReference type="EMBL" id="JBIQWL010000003">
    <property type="protein sequence ID" value="MFH8250889.1"/>
    <property type="molecule type" value="Genomic_DNA"/>
</dbReference>
<feature type="compositionally biased region" description="Pro residues" evidence="1">
    <location>
        <begin position="293"/>
        <end position="340"/>
    </location>
</feature>
<accession>A0ABW7QBM5</accession>
<evidence type="ECO:0008006" key="5">
    <source>
        <dbReference type="Google" id="ProtNLM"/>
    </source>
</evidence>
<protein>
    <recommendedName>
        <fullName evidence="5">Large exoprotein</fullName>
    </recommendedName>
</protein>
<evidence type="ECO:0000313" key="3">
    <source>
        <dbReference type="EMBL" id="MFH8250889.1"/>
    </source>
</evidence>
<feature type="compositionally biased region" description="Basic and acidic residues" evidence="1">
    <location>
        <begin position="357"/>
        <end position="367"/>
    </location>
</feature>
<gene>
    <name evidence="3" type="ORF">ACH3VR_11030</name>
</gene>
<evidence type="ECO:0000256" key="2">
    <source>
        <dbReference type="SAM" id="Phobius"/>
    </source>
</evidence>
<feature type="transmembrane region" description="Helical" evidence="2">
    <location>
        <begin position="12"/>
        <end position="38"/>
    </location>
</feature>
<evidence type="ECO:0000256" key="1">
    <source>
        <dbReference type="SAM" id="MobiDB-lite"/>
    </source>
</evidence>
<evidence type="ECO:0000313" key="4">
    <source>
        <dbReference type="Proteomes" id="UP001610861"/>
    </source>
</evidence>
<proteinExistence type="predicted"/>
<feature type="compositionally biased region" description="Low complexity" evidence="1">
    <location>
        <begin position="279"/>
        <end position="292"/>
    </location>
</feature>
<feature type="compositionally biased region" description="Pro residues" evidence="1">
    <location>
        <begin position="232"/>
        <end position="261"/>
    </location>
</feature>
<reference evidence="3 4" key="1">
    <citation type="submission" date="2024-09" db="EMBL/GenBank/DDBJ databases">
        <authorList>
            <person name="Pan X."/>
        </authorList>
    </citation>
    <scope>NUCLEOTIDE SEQUENCE [LARGE SCALE GENOMIC DNA]</scope>
    <source>
        <strain evidence="3 4">B2969</strain>
    </source>
</reference>
<name>A0ABW7QBM5_9MICO</name>
<feature type="compositionally biased region" description="Low complexity" evidence="1">
    <location>
        <begin position="211"/>
        <end position="231"/>
    </location>
</feature>